<dbReference type="Proteomes" id="UP001183414">
    <property type="component" value="Unassembled WGS sequence"/>
</dbReference>
<dbReference type="RefSeq" id="WP_311673863.1">
    <property type="nucleotide sequence ID" value="NZ_JAVREQ010000012.1"/>
</dbReference>
<accession>A0ABU2NSY8</accession>
<sequence>MNGGGADPRALHRALTGHLAPASAAWLATALHDAEATTTSPGGIPAWERHFASAGRHCRPGAGHAGAGDVAEAARVLILHAARPDAPALTRLYTRGSAAERRAVLFALPLLPDLGPGAVPLVQDALRANDTRLTAAALGPYAATHLPPDSWRQALLKCLFTGVPLAAVASLAERAAGDAELARMLTDYAAERTAAGRPVPGDLHHALALTGAAAPPAPPAKEP</sequence>
<gene>
    <name evidence="1" type="ORF">RM572_15115</name>
</gene>
<protein>
    <submittedName>
        <fullName evidence="1">EboA domain-containing protein</fullName>
    </submittedName>
</protein>
<dbReference type="NCBIfam" id="NF035938">
    <property type="entry name" value="EboA_domain"/>
    <property type="match status" value="1"/>
</dbReference>
<dbReference type="EMBL" id="JAVREQ010000012">
    <property type="protein sequence ID" value="MDT0380090.1"/>
    <property type="molecule type" value="Genomic_DNA"/>
</dbReference>
<name>A0ABU2NSY8_9ACTN</name>
<organism evidence="1 2">
    <name type="scientific">Streptomyces hazeniae</name>
    <dbReference type="NCBI Taxonomy" id="3075538"/>
    <lineage>
        <taxon>Bacteria</taxon>
        <taxon>Bacillati</taxon>
        <taxon>Actinomycetota</taxon>
        <taxon>Actinomycetes</taxon>
        <taxon>Kitasatosporales</taxon>
        <taxon>Streptomycetaceae</taxon>
        <taxon>Streptomyces</taxon>
    </lineage>
</organism>
<keyword evidence="2" id="KW-1185">Reference proteome</keyword>
<evidence type="ECO:0000313" key="2">
    <source>
        <dbReference type="Proteomes" id="UP001183414"/>
    </source>
</evidence>
<reference evidence="2" key="1">
    <citation type="submission" date="2023-07" db="EMBL/GenBank/DDBJ databases">
        <title>30 novel species of actinomycetes from the DSMZ collection.</title>
        <authorList>
            <person name="Nouioui I."/>
        </authorList>
    </citation>
    <scope>NUCLEOTIDE SEQUENCE [LARGE SCALE GENOMIC DNA]</scope>
    <source>
        <strain evidence="2">DSM 42041</strain>
    </source>
</reference>
<dbReference type="InterPro" id="IPR047715">
    <property type="entry name" value="EboA_dom"/>
</dbReference>
<proteinExistence type="predicted"/>
<comment type="caution">
    <text evidence="1">The sequence shown here is derived from an EMBL/GenBank/DDBJ whole genome shotgun (WGS) entry which is preliminary data.</text>
</comment>
<evidence type="ECO:0000313" key="1">
    <source>
        <dbReference type="EMBL" id="MDT0380090.1"/>
    </source>
</evidence>